<accession>A0A0A8JYN0</accession>
<feature type="chain" id="PRO_5002038806" description="MxaH protein" evidence="1">
    <location>
        <begin position="27"/>
        <end position="183"/>
    </location>
</feature>
<dbReference type="OrthoDB" id="5609383at2"/>
<reference evidence="2 3" key="1">
    <citation type="submission" date="2014-09" db="EMBL/GenBank/DDBJ databases">
        <title>Genome sequencing of Methyloceanibacter caenitepidi Gela4.</title>
        <authorList>
            <person name="Takeuchi M."/>
            <person name="Susumu S."/>
            <person name="Kamagata Y."/>
            <person name="Oshima K."/>
            <person name="Hattori M."/>
            <person name="Iwasaki W."/>
        </authorList>
    </citation>
    <scope>NUCLEOTIDE SEQUENCE [LARGE SCALE GENOMIC DNA]</scope>
    <source>
        <strain evidence="2 3">Gela4</strain>
    </source>
</reference>
<dbReference type="HOGENOM" id="CLU_126506_0_0_5"/>
<name>A0A0A8JYN0_9HYPH</name>
<feature type="signal peptide" evidence="1">
    <location>
        <begin position="1"/>
        <end position="26"/>
    </location>
</feature>
<dbReference type="KEGG" id="mcg:GL4_0420"/>
<evidence type="ECO:0008006" key="4">
    <source>
        <dbReference type="Google" id="ProtNLM"/>
    </source>
</evidence>
<organism evidence="2 3">
    <name type="scientific">Methyloceanibacter caenitepidi</name>
    <dbReference type="NCBI Taxonomy" id="1384459"/>
    <lineage>
        <taxon>Bacteria</taxon>
        <taxon>Pseudomonadati</taxon>
        <taxon>Pseudomonadota</taxon>
        <taxon>Alphaproteobacteria</taxon>
        <taxon>Hyphomicrobiales</taxon>
        <taxon>Hyphomicrobiaceae</taxon>
        <taxon>Methyloceanibacter</taxon>
    </lineage>
</organism>
<dbReference type="Proteomes" id="UP000031643">
    <property type="component" value="Chromosome"/>
</dbReference>
<gene>
    <name evidence="2" type="ORF">GL4_0420</name>
</gene>
<evidence type="ECO:0000313" key="3">
    <source>
        <dbReference type="Proteomes" id="UP000031643"/>
    </source>
</evidence>
<evidence type="ECO:0000256" key="1">
    <source>
        <dbReference type="SAM" id="SignalP"/>
    </source>
</evidence>
<protein>
    <recommendedName>
        <fullName evidence="4">MxaH protein</fullName>
    </recommendedName>
</protein>
<dbReference type="STRING" id="1384459.GL4_0420"/>
<dbReference type="EMBL" id="AP014648">
    <property type="protein sequence ID" value="BAQ15888.1"/>
    <property type="molecule type" value="Genomic_DNA"/>
</dbReference>
<evidence type="ECO:0000313" key="2">
    <source>
        <dbReference type="EMBL" id="BAQ15888.1"/>
    </source>
</evidence>
<keyword evidence="3" id="KW-1185">Reference proteome</keyword>
<keyword evidence="1" id="KW-0732">Signal</keyword>
<dbReference type="AlphaFoldDB" id="A0A0A8JYN0"/>
<dbReference type="RefSeq" id="WP_045364005.1">
    <property type="nucleotide sequence ID" value="NZ_AP014648.1"/>
</dbReference>
<proteinExistence type="predicted"/>
<sequence length="183" mass="19805">MSPLLPAVAARRSRLLLVALTALCLAGCDDKSATATRTPVPQEDERSVYSQITWLDAGSPITPAQWLASRTAKTELPQNDPRVEAARTELGLAAHRFGDEPRMIANRAVQLEGMLAKRGIHETAPEIIEALLPVAETSGALQGFGALCQQYFNLRQQGIGRKAAVERLQDLSLREPGSDRSHG</sequence>